<organism evidence="7 8">
    <name type="scientific">Paramecium primaurelia</name>
    <dbReference type="NCBI Taxonomy" id="5886"/>
    <lineage>
        <taxon>Eukaryota</taxon>
        <taxon>Sar</taxon>
        <taxon>Alveolata</taxon>
        <taxon>Ciliophora</taxon>
        <taxon>Intramacronucleata</taxon>
        <taxon>Oligohymenophorea</taxon>
        <taxon>Peniculida</taxon>
        <taxon>Parameciidae</taxon>
        <taxon>Paramecium</taxon>
    </lineage>
</organism>
<dbReference type="PANTHER" id="PTHR13715">
    <property type="entry name" value="RYANODINE RECEPTOR AND IP3 RECEPTOR"/>
    <property type="match status" value="1"/>
</dbReference>
<accession>A0A8S1Q5Y0</accession>
<sequence length="242" mass="28457">MHQFFTQNRILAQITNVTFLYHLCYLVLAALSFLASPFISLLLFDIVPRVKGLKKVLESVFVNIGKIILIFYLALIVIHCYAFLAFLIEDISVFQEDQSLELPFITIFLRFFGNGFRLQNAFSQTDVYPDQQWGNYIFLVTFFLVVFIICFALIISIITGQYSHKNLLSKNQKNKSCKICNISYYQCREKNISWQEHIEKVHKLSAYLFFIICLQQKQELNYVEREIAKKLLEKDMSWLPTI</sequence>
<dbReference type="InterPro" id="IPR015925">
    <property type="entry name" value="Ryanodine_IP3_receptor"/>
</dbReference>
<evidence type="ECO:0000313" key="8">
    <source>
        <dbReference type="Proteomes" id="UP000688137"/>
    </source>
</evidence>
<keyword evidence="4 5" id="KW-0472">Membrane</keyword>
<keyword evidence="2 5" id="KW-0812">Transmembrane</keyword>
<evidence type="ECO:0000256" key="5">
    <source>
        <dbReference type="SAM" id="Phobius"/>
    </source>
</evidence>
<proteinExistence type="predicted"/>
<gene>
    <name evidence="7" type="ORF">PPRIM_AZ9-3.1.T1430057</name>
</gene>
<evidence type="ECO:0000256" key="3">
    <source>
        <dbReference type="ARBA" id="ARBA00022989"/>
    </source>
</evidence>
<dbReference type="Proteomes" id="UP000688137">
    <property type="component" value="Unassembled WGS sequence"/>
</dbReference>
<comment type="subcellular location">
    <subcellularLocation>
        <location evidence="1">Membrane</location>
        <topology evidence="1">Multi-pass membrane protein</topology>
    </subcellularLocation>
</comment>
<evidence type="ECO:0000256" key="2">
    <source>
        <dbReference type="ARBA" id="ARBA00022692"/>
    </source>
</evidence>
<dbReference type="Pfam" id="PF00520">
    <property type="entry name" value="Ion_trans"/>
    <property type="match status" value="1"/>
</dbReference>
<evidence type="ECO:0000259" key="6">
    <source>
        <dbReference type="Pfam" id="PF00520"/>
    </source>
</evidence>
<keyword evidence="3 5" id="KW-1133">Transmembrane helix</keyword>
<comment type="caution">
    <text evidence="7">The sequence shown here is derived from an EMBL/GenBank/DDBJ whole genome shotgun (WGS) entry which is preliminary data.</text>
</comment>
<feature type="transmembrane region" description="Helical" evidence="5">
    <location>
        <begin position="64"/>
        <end position="88"/>
    </location>
</feature>
<dbReference type="AlphaFoldDB" id="A0A8S1Q5Y0"/>
<evidence type="ECO:0000256" key="1">
    <source>
        <dbReference type="ARBA" id="ARBA00004141"/>
    </source>
</evidence>
<name>A0A8S1Q5Y0_PARPR</name>
<dbReference type="GO" id="GO:0005216">
    <property type="term" value="F:monoatomic ion channel activity"/>
    <property type="evidence" value="ECO:0007669"/>
    <property type="project" value="InterPro"/>
</dbReference>
<evidence type="ECO:0000313" key="7">
    <source>
        <dbReference type="EMBL" id="CAD8110181.1"/>
    </source>
</evidence>
<keyword evidence="8" id="KW-1185">Reference proteome</keyword>
<feature type="domain" description="Ion transport" evidence="6">
    <location>
        <begin position="28"/>
        <end position="166"/>
    </location>
</feature>
<reference evidence="7" key="1">
    <citation type="submission" date="2021-01" db="EMBL/GenBank/DDBJ databases">
        <authorList>
            <consortium name="Genoscope - CEA"/>
            <person name="William W."/>
        </authorList>
    </citation>
    <scope>NUCLEOTIDE SEQUENCE</scope>
</reference>
<dbReference type="GO" id="GO:0006816">
    <property type="term" value="P:calcium ion transport"/>
    <property type="evidence" value="ECO:0007669"/>
    <property type="project" value="InterPro"/>
</dbReference>
<feature type="transmembrane region" description="Helical" evidence="5">
    <location>
        <begin position="136"/>
        <end position="160"/>
    </location>
</feature>
<dbReference type="InterPro" id="IPR005821">
    <property type="entry name" value="Ion_trans_dom"/>
</dbReference>
<evidence type="ECO:0000256" key="4">
    <source>
        <dbReference type="ARBA" id="ARBA00023136"/>
    </source>
</evidence>
<dbReference type="GO" id="GO:0016020">
    <property type="term" value="C:membrane"/>
    <property type="evidence" value="ECO:0007669"/>
    <property type="project" value="UniProtKB-SubCell"/>
</dbReference>
<dbReference type="PANTHER" id="PTHR13715:SF99">
    <property type="entry name" value="INOSITOL 1,4,5-TRISPHOSPHATE RECEPTOR-LIKE PROTEIN A"/>
    <property type="match status" value="1"/>
</dbReference>
<dbReference type="EMBL" id="CAJJDM010000147">
    <property type="protein sequence ID" value="CAD8110181.1"/>
    <property type="molecule type" value="Genomic_DNA"/>
</dbReference>
<feature type="transmembrane region" description="Helical" evidence="5">
    <location>
        <begin position="20"/>
        <end position="44"/>
    </location>
</feature>
<dbReference type="OMA" id="LTINEMM"/>
<protein>
    <recommendedName>
        <fullName evidence="6">Ion transport domain-containing protein</fullName>
    </recommendedName>
</protein>